<evidence type="ECO:0000256" key="1">
    <source>
        <dbReference type="SAM" id="Phobius"/>
    </source>
</evidence>
<organism evidence="2">
    <name type="scientific">Petromyces alliaceus</name>
    <name type="common">Aspergillus alliaceus</name>
    <dbReference type="NCBI Taxonomy" id="209559"/>
    <lineage>
        <taxon>Eukaryota</taxon>
        <taxon>Fungi</taxon>
        <taxon>Dikarya</taxon>
        <taxon>Ascomycota</taxon>
        <taxon>Pezizomycotina</taxon>
        <taxon>Eurotiomycetes</taxon>
        <taxon>Eurotiomycetidae</taxon>
        <taxon>Eurotiales</taxon>
        <taxon>Aspergillaceae</taxon>
        <taxon>Aspergillus</taxon>
        <taxon>Aspergillus subgen. Circumdati</taxon>
    </lineage>
</organism>
<feature type="transmembrane region" description="Helical" evidence="1">
    <location>
        <begin position="12"/>
        <end position="29"/>
    </location>
</feature>
<keyword evidence="1" id="KW-1133">Transmembrane helix</keyword>
<reference evidence="2" key="1">
    <citation type="submission" date="2019-04" db="EMBL/GenBank/DDBJ databases">
        <title>Friends and foes A comparative genomics studyof 23 Aspergillus species from section Flavi.</title>
        <authorList>
            <consortium name="DOE Joint Genome Institute"/>
            <person name="Kjaerbolling I."/>
            <person name="Vesth T."/>
            <person name="Frisvad J.C."/>
            <person name="Nybo J.L."/>
            <person name="Theobald S."/>
            <person name="Kildgaard S."/>
            <person name="Isbrandt T."/>
            <person name="Kuo A."/>
            <person name="Sato A."/>
            <person name="Lyhne E.K."/>
            <person name="Kogle M.E."/>
            <person name="Wiebenga A."/>
            <person name="Kun R.S."/>
            <person name="Lubbers R.J."/>
            <person name="Makela M.R."/>
            <person name="Barry K."/>
            <person name="Chovatia M."/>
            <person name="Clum A."/>
            <person name="Daum C."/>
            <person name="Haridas S."/>
            <person name="He G."/>
            <person name="LaButti K."/>
            <person name="Lipzen A."/>
            <person name="Mondo S."/>
            <person name="Riley R."/>
            <person name="Salamov A."/>
            <person name="Simmons B.A."/>
            <person name="Magnuson J.K."/>
            <person name="Henrissat B."/>
            <person name="Mortensen U.H."/>
            <person name="Larsen T.O."/>
            <person name="Devries R.P."/>
            <person name="Grigoriev I.V."/>
            <person name="Machida M."/>
            <person name="Baker S.E."/>
            <person name="Andersen M.R."/>
        </authorList>
    </citation>
    <scope>NUCLEOTIDE SEQUENCE [LARGE SCALE GENOMIC DNA]</scope>
    <source>
        <strain evidence="2">IBT 14317</strain>
    </source>
</reference>
<protein>
    <submittedName>
        <fullName evidence="2">Uncharacterized protein</fullName>
    </submittedName>
</protein>
<accession>A0A5N7C8X7</accession>
<proteinExistence type="predicted"/>
<keyword evidence="1" id="KW-0472">Membrane</keyword>
<evidence type="ECO:0000313" key="2">
    <source>
        <dbReference type="EMBL" id="KAE8390043.1"/>
    </source>
</evidence>
<gene>
    <name evidence="2" type="ORF">BDV23DRAFT_91318</name>
</gene>
<name>A0A5N7C8X7_PETAA</name>
<keyword evidence="1" id="KW-0812">Transmembrane</keyword>
<dbReference type="EMBL" id="ML735259">
    <property type="protein sequence ID" value="KAE8390043.1"/>
    <property type="molecule type" value="Genomic_DNA"/>
</dbReference>
<dbReference type="AlphaFoldDB" id="A0A5N7C8X7"/>
<sequence>MIPCFLHTSPPFFFFLFLHLFSSLSFSCGHRHSLLLGISDEFSALDVTPFPFAVSFFHLPFRIYI</sequence>
<dbReference type="Proteomes" id="UP000326877">
    <property type="component" value="Unassembled WGS sequence"/>
</dbReference>